<organism evidence="1 2">
    <name type="scientific">Oryza sativa subsp. japonica</name>
    <name type="common">Rice</name>
    <dbReference type="NCBI Taxonomy" id="39947"/>
    <lineage>
        <taxon>Eukaryota</taxon>
        <taxon>Viridiplantae</taxon>
        <taxon>Streptophyta</taxon>
        <taxon>Embryophyta</taxon>
        <taxon>Tracheophyta</taxon>
        <taxon>Spermatophyta</taxon>
        <taxon>Magnoliopsida</taxon>
        <taxon>Liliopsida</taxon>
        <taxon>Poales</taxon>
        <taxon>Poaceae</taxon>
        <taxon>BOP clade</taxon>
        <taxon>Oryzoideae</taxon>
        <taxon>Oryzeae</taxon>
        <taxon>Oryzinae</taxon>
        <taxon>Oryza</taxon>
        <taxon>Oryza sativa</taxon>
    </lineage>
</organism>
<evidence type="ECO:0000313" key="1">
    <source>
        <dbReference type="EMBL" id="BAT01377.1"/>
    </source>
</evidence>
<protein>
    <submittedName>
        <fullName evidence="1">Os07g0462600 protein</fullName>
    </submittedName>
</protein>
<gene>
    <name evidence="1" type="ordered locus">Os07g0462600</name>
    <name evidence="1" type="ORF">OSNPB_070462600</name>
</gene>
<evidence type="ECO:0000313" key="2">
    <source>
        <dbReference type="Proteomes" id="UP000059680"/>
    </source>
</evidence>
<proteinExistence type="predicted"/>
<name>A0A0P0X5H7_ORYSJ</name>
<accession>A0A0P0X5H7</accession>
<reference evidence="1 2" key="2">
    <citation type="journal article" date="2013" name="Plant Cell Physiol.">
        <title>Rice Annotation Project Database (RAP-DB): an integrative and interactive database for rice genomics.</title>
        <authorList>
            <person name="Sakai H."/>
            <person name="Lee S.S."/>
            <person name="Tanaka T."/>
            <person name="Numa H."/>
            <person name="Kim J."/>
            <person name="Kawahara Y."/>
            <person name="Wakimoto H."/>
            <person name="Yang C.C."/>
            <person name="Iwamoto M."/>
            <person name="Abe T."/>
            <person name="Yamada Y."/>
            <person name="Muto A."/>
            <person name="Inokuchi H."/>
            <person name="Ikemura T."/>
            <person name="Matsumoto T."/>
            <person name="Sasaki T."/>
            <person name="Itoh T."/>
        </authorList>
    </citation>
    <scope>NUCLEOTIDE SEQUENCE [LARGE SCALE GENOMIC DNA]</scope>
    <source>
        <strain evidence="2">cv. Nipponbare</strain>
    </source>
</reference>
<dbReference type="Proteomes" id="UP000059680">
    <property type="component" value="Chromosome 7"/>
</dbReference>
<dbReference type="InParanoid" id="A0A0P0X5H7"/>
<keyword evidence="2" id="KW-1185">Reference proteome</keyword>
<reference evidence="1 2" key="3">
    <citation type="journal article" date="2013" name="Rice">
        <title>Improvement of the Oryza sativa Nipponbare reference genome using next generation sequence and optical map data.</title>
        <authorList>
            <person name="Kawahara Y."/>
            <person name="de la Bastide M."/>
            <person name="Hamilton J.P."/>
            <person name="Kanamori H."/>
            <person name="McCombie W.R."/>
            <person name="Ouyang S."/>
            <person name="Schwartz D.C."/>
            <person name="Tanaka T."/>
            <person name="Wu J."/>
            <person name="Zhou S."/>
            <person name="Childs K.L."/>
            <person name="Davidson R.M."/>
            <person name="Lin H."/>
            <person name="Quesada-Ocampo L."/>
            <person name="Vaillancourt B."/>
            <person name="Sakai H."/>
            <person name="Lee S.S."/>
            <person name="Kim J."/>
            <person name="Numa H."/>
            <person name="Itoh T."/>
            <person name="Buell C.R."/>
            <person name="Matsumoto T."/>
        </authorList>
    </citation>
    <scope>NUCLEOTIDE SEQUENCE [LARGE SCALE GENOMIC DNA]</scope>
    <source>
        <strain evidence="2">cv. Nipponbare</strain>
    </source>
</reference>
<reference evidence="2" key="1">
    <citation type="journal article" date="2005" name="Nature">
        <title>The map-based sequence of the rice genome.</title>
        <authorList>
            <consortium name="International rice genome sequencing project (IRGSP)"/>
            <person name="Matsumoto T."/>
            <person name="Wu J."/>
            <person name="Kanamori H."/>
            <person name="Katayose Y."/>
            <person name="Fujisawa M."/>
            <person name="Namiki N."/>
            <person name="Mizuno H."/>
            <person name="Yamamoto K."/>
            <person name="Antonio B.A."/>
            <person name="Baba T."/>
            <person name="Sakata K."/>
            <person name="Nagamura Y."/>
            <person name="Aoki H."/>
            <person name="Arikawa K."/>
            <person name="Arita K."/>
            <person name="Bito T."/>
            <person name="Chiden Y."/>
            <person name="Fujitsuka N."/>
            <person name="Fukunaka R."/>
            <person name="Hamada M."/>
            <person name="Harada C."/>
            <person name="Hayashi A."/>
            <person name="Hijishita S."/>
            <person name="Honda M."/>
            <person name="Hosokawa S."/>
            <person name="Ichikawa Y."/>
            <person name="Idonuma A."/>
            <person name="Iijima M."/>
            <person name="Ikeda M."/>
            <person name="Ikeno M."/>
            <person name="Ito K."/>
            <person name="Ito S."/>
            <person name="Ito T."/>
            <person name="Ito Y."/>
            <person name="Ito Y."/>
            <person name="Iwabuchi A."/>
            <person name="Kamiya K."/>
            <person name="Karasawa W."/>
            <person name="Kurita K."/>
            <person name="Katagiri S."/>
            <person name="Kikuta A."/>
            <person name="Kobayashi H."/>
            <person name="Kobayashi N."/>
            <person name="Machita K."/>
            <person name="Maehara T."/>
            <person name="Masukawa M."/>
            <person name="Mizubayashi T."/>
            <person name="Mukai Y."/>
            <person name="Nagasaki H."/>
            <person name="Nagata Y."/>
            <person name="Naito S."/>
            <person name="Nakashima M."/>
            <person name="Nakama Y."/>
            <person name="Nakamichi Y."/>
            <person name="Nakamura M."/>
            <person name="Meguro A."/>
            <person name="Negishi M."/>
            <person name="Ohta I."/>
            <person name="Ohta T."/>
            <person name="Okamoto M."/>
            <person name="Ono N."/>
            <person name="Saji S."/>
            <person name="Sakaguchi M."/>
            <person name="Sakai K."/>
            <person name="Shibata M."/>
            <person name="Shimokawa T."/>
            <person name="Song J."/>
            <person name="Takazaki Y."/>
            <person name="Terasawa K."/>
            <person name="Tsugane M."/>
            <person name="Tsuji K."/>
            <person name="Ueda S."/>
            <person name="Waki K."/>
            <person name="Yamagata H."/>
            <person name="Yamamoto M."/>
            <person name="Yamamoto S."/>
            <person name="Yamane H."/>
            <person name="Yoshiki S."/>
            <person name="Yoshihara R."/>
            <person name="Yukawa K."/>
            <person name="Zhong H."/>
            <person name="Yano M."/>
            <person name="Yuan Q."/>
            <person name="Ouyang S."/>
            <person name="Liu J."/>
            <person name="Jones K.M."/>
            <person name="Gansberger K."/>
            <person name="Moffat K."/>
            <person name="Hill J."/>
            <person name="Bera J."/>
            <person name="Fadrosh D."/>
            <person name="Jin S."/>
            <person name="Johri S."/>
            <person name="Kim M."/>
            <person name="Overton L."/>
            <person name="Reardon M."/>
            <person name="Tsitrin T."/>
            <person name="Vuong H."/>
            <person name="Weaver B."/>
            <person name="Ciecko A."/>
            <person name="Tallon L."/>
            <person name="Jackson J."/>
            <person name="Pai G."/>
            <person name="Aken S.V."/>
            <person name="Utterback T."/>
            <person name="Reidmuller S."/>
            <person name="Feldblyum T."/>
            <person name="Hsiao J."/>
            <person name="Zismann V."/>
            <person name="Iobst S."/>
            <person name="de Vazeille A.R."/>
            <person name="Buell C.R."/>
            <person name="Ying K."/>
            <person name="Li Y."/>
            <person name="Lu T."/>
            <person name="Huang Y."/>
            <person name="Zhao Q."/>
            <person name="Feng Q."/>
            <person name="Zhang L."/>
            <person name="Zhu J."/>
            <person name="Weng Q."/>
            <person name="Mu J."/>
            <person name="Lu Y."/>
            <person name="Fan D."/>
            <person name="Liu Y."/>
            <person name="Guan J."/>
            <person name="Zhang Y."/>
            <person name="Yu S."/>
            <person name="Liu X."/>
            <person name="Zhang Y."/>
            <person name="Hong G."/>
            <person name="Han B."/>
            <person name="Choisne N."/>
            <person name="Demange N."/>
            <person name="Orjeda G."/>
            <person name="Samain S."/>
            <person name="Cattolico L."/>
            <person name="Pelletier E."/>
            <person name="Couloux A."/>
            <person name="Segurens B."/>
            <person name="Wincker P."/>
            <person name="D'Hont A."/>
            <person name="Scarpelli C."/>
            <person name="Weissenbach J."/>
            <person name="Salanoubat M."/>
            <person name="Quetier F."/>
            <person name="Yu Y."/>
            <person name="Kim H.R."/>
            <person name="Rambo T."/>
            <person name="Currie J."/>
            <person name="Collura K."/>
            <person name="Luo M."/>
            <person name="Yang T."/>
            <person name="Ammiraju J.S.S."/>
            <person name="Engler F."/>
            <person name="Soderlund C."/>
            <person name="Wing R.A."/>
            <person name="Palmer L.E."/>
            <person name="de la Bastide M."/>
            <person name="Spiegel L."/>
            <person name="Nascimento L."/>
            <person name="Zutavern T."/>
            <person name="O'Shaughnessy A."/>
            <person name="Dike S."/>
            <person name="Dedhia N."/>
            <person name="Preston R."/>
            <person name="Balija V."/>
            <person name="McCombie W.R."/>
            <person name="Chow T."/>
            <person name="Chen H."/>
            <person name="Chung M."/>
            <person name="Chen C."/>
            <person name="Shaw J."/>
            <person name="Wu H."/>
            <person name="Hsiao K."/>
            <person name="Chao Y."/>
            <person name="Chu M."/>
            <person name="Cheng C."/>
            <person name="Hour A."/>
            <person name="Lee P."/>
            <person name="Lin S."/>
            <person name="Lin Y."/>
            <person name="Liou J."/>
            <person name="Liu S."/>
            <person name="Hsing Y."/>
            <person name="Raghuvanshi S."/>
            <person name="Mohanty A."/>
            <person name="Bharti A.K."/>
            <person name="Gaur A."/>
            <person name="Gupta V."/>
            <person name="Kumar D."/>
            <person name="Ravi V."/>
            <person name="Vij S."/>
            <person name="Kapur A."/>
            <person name="Khurana P."/>
            <person name="Khurana P."/>
            <person name="Khurana J.P."/>
            <person name="Tyagi A.K."/>
            <person name="Gaikwad K."/>
            <person name="Singh A."/>
            <person name="Dalal V."/>
            <person name="Srivastava S."/>
            <person name="Dixit A."/>
            <person name="Pal A.K."/>
            <person name="Ghazi I.A."/>
            <person name="Yadav M."/>
            <person name="Pandit A."/>
            <person name="Bhargava A."/>
            <person name="Sureshbabu K."/>
            <person name="Batra K."/>
            <person name="Sharma T.R."/>
            <person name="Mohapatra T."/>
            <person name="Singh N.K."/>
            <person name="Messing J."/>
            <person name="Nelson A.B."/>
            <person name="Fuks G."/>
            <person name="Kavchok S."/>
            <person name="Keizer G."/>
            <person name="Linton E."/>
            <person name="Llaca V."/>
            <person name="Song R."/>
            <person name="Tanyolac B."/>
            <person name="Young S."/>
            <person name="Ho-Il K."/>
            <person name="Hahn J.H."/>
            <person name="Sangsakoo G."/>
            <person name="Vanavichit A."/>
            <person name="de Mattos Luiz.A.T."/>
            <person name="Zimmer P.D."/>
            <person name="Malone G."/>
            <person name="Dellagostin O."/>
            <person name="de Oliveira A.C."/>
            <person name="Bevan M."/>
            <person name="Bancroft I."/>
            <person name="Minx P."/>
            <person name="Cordum H."/>
            <person name="Wilson R."/>
            <person name="Cheng Z."/>
            <person name="Jin W."/>
            <person name="Jiang J."/>
            <person name="Leong S.A."/>
            <person name="Iwama H."/>
            <person name="Gojobori T."/>
            <person name="Itoh T."/>
            <person name="Niimura Y."/>
            <person name="Fujii Y."/>
            <person name="Habara T."/>
            <person name="Sakai H."/>
            <person name="Sato Y."/>
            <person name="Wilson G."/>
            <person name="Kumar K."/>
            <person name="McCouch S."/>
            <person name="Juretic N."/>
            <person name="Hoen D."/>
            <person name="Wright S."/>
            <person name="Bruskiewich R."/>
            <person name="Bureau T."/>
            <person name="Miyao A."/>
            <person name="Hirochika H."/>
            <person name="Nishikawa T."/>
            <person name="Kadowaki K."/>
            <person name="Sugiura M."/>
            <person name="Burr B."/>
            <person name="Sasaki T."/>
        </authorList>
    </citation>
    <scope>NUCLEOTIDE SEQUENCE [LARGE SCALE GENOMIC DNA]</scope>
    <source>
        <strain evidence="2">cv. Nipponbare</strain>
    </source>
</reference>
<dbReference type="AlphaFoldDB" id="A0A0P0X5H7"/>
<dbReference type="EMBL" id="AP014963">
    <property type="protein sequence ID" value="BAT01377.1"/>
    <property type="molecule type" value="Genomic_DNA"/>
</dbReference>
<dbReference type="PaxDb" id="39947-A0A0P0X5H7"/>
<sequence length="122" mass="13882">MLERYDKTYAGNLTCQFLFSFLTSLSLLAFFSAAEDALALALAKAVQGAQAQRHLLLLMTCTRLYQQLTEHFSSLEHCLSACFETLRGPHQVHVLQHAKDWEKCNVAHQLNDTKEEAVQRKQ</sequence>